<dbReference type="Gramene" id="OB03G27630.1">
    <property type="protein sequence ID" value="OB03G27630.1"/>
    <property type="gene ID" value="OB03G27630"/>
</dbReference>
<dbReference type="EnsemblPlants" id="OB03G27630.1">
    <property type="protein sequence ID" value="OB03G27630.1"/>
    <property type="gene ID" value="OB03G27630"/>
</dbReference>
<keyword evidence="1" id="KW-0812">Transmembrane</keyword>
<reference evidence="2" key="2">
    <citation type="submission" date="2013-04" db="UniProtKB">
        <authorList>
            <consortium name="EnsemblPlants"/>
        </authorList>
    </citation>
    <scope>IDENTIFICATION</scope>
</reference>
<dbReference type="Proteomes" id="UP000006038">
    <property type="component" value="Chromosome 3"/>
</dbReference>
<organism evidence="2">
    <name type="scientific">Oryza brachyantha</name>
    <name type="common">malo sina</name>
    <dbReference type="NCBI Taxonomy" id="4533"/>
    <lineage>
        <taxon>Eukaryota</taxon>
        <taxon>Viridiplantae</taxon>
        <taxon>Streptophyta</taxon>
        <taxon>Embryophyta</taxon>
        <taxon>Tracheophyta</taxon>
        <taxon>Spermatophyta</taxon>
        <taxon>Magnoliopsida</taxon>
        <taxon>Liliopsida</taxon>
        <taxon>Poales</taxon>
        <taxon>Poaceae</taxon>
        <taxon>BOP clade</taxon>
        <taxon>Oryzoideae</taxon>
        <taxon>Oryzeae</taxon>
        <taxon>Oryzinae</taxon>
        <taxon>Oryza</taxon>
    </lineage>
</organism>
<evidence type="ECO:0000256" key="1">
    <source>
        <dbReference type="SAM" id="Phobius"/>
    </source>
</evidence>
<keyword evidence="1" id="KW-0472">Membrane</keyword>
<name>J3LNY7_ORYBR</name>
<evidence type="ECO:0000313" key="2">
    <source>
        <dbReference type="EnsemblPlants" id="OB03G27630.1"/>
    </source>
</evidence>
<feature type="transmembrane region" description="Helical" evidence="1">
    <location>
        <begin position="6"/>
        <end position="31"/>
    </location>
</feature>
<dbReference type="AlphaFoldDB" id="J3LNY7"/>
<keyword evidence="3" id="KW-1185">Reference proteome</keyword>
<keyword evidence="1" id="KW-1133">Transmembrane helix</keyword>
<proteinExistence type="predicted"/>
<reference evidence="2" key="1">
    <citation type="journal article" date="2013" name="Nat. Commun.">
        <title>Whole-genome sequencing of Oryza brachyantha reveals mechanisms underlying Oryza genome evolution.</title>
        <authorList>
            <person name="Chen J."/>
            <person name="Huang Q."/>
            <person name="Gao D."/>
            <person name="Wang J."/>
            <person name="Lang Y."/>
            <person name="Liu T."/>
            <person name="Li B."/>
            <person name="Bai Z."/>
            <person name="Luis Goicoechea J."/>
            <person name="Liang C."/>
            <person name="Chen C."/>
            <person name="Zhang W."/>
            <person name="Sun S."/>
            <person name="Liao Y."/>
            <person name="Zhang X."/>
            <person name="Yang L."/>
            <person name="Song C."/>
            <person name="Wang M."/>
            <person name="Shi J."/>
            <person name="Liu G."/>
            <person name="Liu J."/>
            <person name="Zhou H."/>
            <person name="Zhou W."/>
            <person name="Yu Q."/>
            <person name="An N."/>
            <person name="Chen Y."/>
            <person name="Cai Q."/>
            <person name="Wang B."/>
            <person name="Liu B."/>
            <person name="Min J."/>
            <person name="Huang Y."/>
            <person name="Wu H."/>
            <person name="Li Z."/>
            <person name="Zhang Y."/>
            <person name="Yin Y."/>
            <person name="Song W."/>
            <person name="Jiang J."/>
            <person name="Jackson S.A."/>
            <person name="Wing R.A."/>
            <person name="Wang J."/>
            <person name="Chen M."/>
        </authorList>
    </citation>
    <scope>NUCLEOTIDE SEQUENCE [LARGE SCALE GENOMIC DNA]</scope>
    <source>
        <strain evidence="2">cv. IRGC 101232</strain>
    </source>
</reference>
<evidence type="ECO:0000313" key="3">
    <source>
        <dbReference type="Proteomes" id="UP000006038"/>
    </source>
</evidence>
<accession>J3LNY7</accession>
<protein>
    <submittedName>
        <fullName evidence="2">Uncharacterized protein</fullName>
    </submittedName>
</protein>
<dbReference type="HOGENOM" id="CLU_2444381_0_0_1"/>
<sequence length="90" mass="10323">MEDGRIVIFSVCIASRIFYPAIQCSAMFIVFSDVAFLLHKGALNFDEFSTRDEPDQLLALLPDFSRYFPIADYGTPFNLLSRVIFIETFQ</sequence>